<keyword evidence="3" id="KW-1185">Reference proteome</keyword>
<sequence>MKINLKNRKLLIVPVAIAAVILLYFYLGNFFQTGVDYYGSFLREDRKASSTLSSVYVGKSGAGKTTLKVTRMSQADKFVEVNLDGKEKEYVLEASDDGEAIRIFDAENALIYSGNLSVESGTLTNQEGEAVSYYTYRPLDNETYNETNPDPMLLVLMANRLNERYRGNLTMLLFAGLIALSMITDMIFPNFFFRLKNLKYKGDIEIPAMYRKMQKYSWVFTPVAVIILMIMAL</sequence>
<gene>
    <name evidence="2" type="ORF">J3A84_11605</name>
</gene>
<dbReference type="Proteomes" id="UP000664218">
    <property type="component" value="Unassembled WGS sequence"/>
</dbReference>
<keyword evidence="1" id="KW-0812">Transmembrane</keyword>
<name>A0A939HC82_9CLOT</name>
<protein>
    <submittedName>
        <fullName evidence="2">Uncharacterized protein</fullName>
    </submittedName>
</protein>
<comment type="caution">
    <text evidence="2">The sequence shown here is derived from an EMBL/GenBank/DDBJ whole genome shotgun (WGS) entry which is preliminary data.</text>
</comment>
<feature type="transmembrane region" description="Helical" evidence="1">
    <location>
        <begin position="171"/>
        <end position="195"/>
    </location>
</feature>
<keyword evidence="1" id="KW-1133">Transmembrane helix</keyword>
<dbReference type="RefSeq" id="WP_207600201.1">
    <property type="nucleotide sequence ID" value="NZ_JAFNJU010000009.1"/>
</dbReference>
<dbReference type="AlphaFoldDB" id="A0A939HC82"/>
<accession>A0A939HC82</accession>
<organism evidence="2 3">
    <name type="scientific">Proteiniclasticum aestuarii</name>
    <dbReference type="NCBI Taxonomy" id="2817862"/>
    <lineage>
        <taxon>Bacteria</taxon>
        <taxon>Bacillati</taxon>
        <taxon>Bacillota</taxon>
        <taxon>Clostridia</taxon>
        <taxon>Eubacteriales</taxon>
        <taxon>Clostridiaceae</taxon>
        <taxon>Proteiniclasticum</taxon>
    </lineage>
</organism>
<proteinExistence type="predicted"/>
<keyword evidence="1" id="KW-0472">Membrane</keyword>
<feature type="transmembrane region" description="Helical" evidence="1">
    <location>
        <begin position="12"/>
        <end position="31"/>
    </location>
</feature>
<evidence type="ECO:0000313" key="3">
    <source>
        <dbReference type="Proteomes" id="UP000664218"/>
    </source>
</evidence>
<feature type="transmembrane region" description="Helical" evidence="1">
    <location>
        <begin position="216"/>
        <end position="232"/>
    </location>
</feature>
<evidence type="ECO:0000256" key="1">
    <source>
        <dbReference type="SAM" id="Phobius"/>
    </source>
</evidence>
<evidence type="ECO:0000313" key="2">
    <source>
        <dbReference type="EMBL" id="MBO1265675.1"/>
    </source>
</evidence>
<reference evidence="2" key="1">
    <citation type="submission" date="2021-03" db="EMBL/GenBank/DDBJ databases">
        <title>Proteiniclasticum marinus sp. nov., isolated from tidal flat sediment.</title>
        <authorList>
            <person name="Namirimu T."/>
            <person name="Yang J.-A."/>
            <person name="Yang S.-H."/>
            <person name="Kim Y.-J."/>
            <person name="Kwon K.K."/>
        </authorList>
    </citation>
    <scope>NUCLEOTIDE SEQUENCE</scope>
    <source>
        <strain evidence="2">SCR006</strain>
    </source>
</reference>
<dbReference type="EMBL" id="JAFNJU010000009">
    <property type="protein sequence ID" value="MBO1265675.1"/>
    <property type="molecule type" value="Genomic_DNA"/>
</dbReference>